<evidence type="ECO:0000313" key="1">
    <source>
        <dbReference type="EMBL" id="PMP96114.1"/>
    </source>
</evidence>
<reference evidence="1 2" key="1">
    <citation type="submission" date="2018-01" db="EMBL/GenBank/DDBJ databases">
        <title>Metagenomic assembled genomes from two thermal pools in the Uzon Caldera, Kamchatka, Russia.</title>
        <authorList>
            <person name="Wilkins L."/>
            <person name="Ettinger C."/>
        </authorList>
    </citation>
    <scope>NUCLEOTIDE SEQUENCE [LARGE SCALE GENOMIC DNA]</scope>
    <source>
        <strain evidence="1">ARK-04</strain>
    </source>
</reference>
<proteinExistence type="predicted"/>
<accession>A0A2N7QCD9</accession>
<protein>
    <submittedName>
        <fullName evidence="1">Uncharacterized protein</fullName>
    </submittedName>
</protein>
<comment type="caution">
    <text evidence="1">The sequence shown here is derived from an EMBL/GenBank/DDBJ whole genome shotgun (WGS) entry which is preliminary data.</text>
</comment>
<feature type="non-terminal residue" evidence="1">
    <location>
        <position position="230"/>
    </location>
</feature>
<gene>
    <name evidence="1" type="ORF">C0169_04775</name>
</gene>
<dbReference type="AlphaFoldDB" id="A0A2N7QCD9"/>
<name>A0A2N7QCD9_9BACT</name>
<dbReference type="Proteomes" id="UP000235619">
    <property type="component" value="Unassembled WGS sequence"/>
</dbReference>
<sequence length="230" mass="26826">MLVQLYKAVKKGEISRSQLAKLLSSFSHLTPKKERFTTEFSKKFVEKAEQLVAKAKLKAIAKKELTTSNSSDVLAGILNRQIHQKKNSLTTSLVALMLYAPDEFFSQSTKLTEFQADEHLKNSDIVCINHADVIKLNGWSIRIASSKSTPFLPFYNQKNLEIRTNKKNKSAVLLFTRINYRYVLYYRNKKTKKEETQITLKKIEITKDLLRLYFEVFTFKYHRRYGITKK</sequence>
<organism evidence="1 2">
    <name type="scientific">Thermodesulfobacterium geofontis</name>
    <dbReference type="NCBI Taxonomy" id="1295609"/>
    <lineage>
        <taxon>Bacteria</taxon>
        <taxon>Pseudomonadati</taxon>
        <taxon>Thermodesulfobacteriota</taxon>
        <taxon>Thermodesulfobacteria</taxon>
        <taxon>Thermodesulfobacteriales</taxon>
        <taxon>Thermodesulfobacteriaceae</taxon>
        <taxon>Thermodesulfobacterium</taxon>
    </lineage>
</organism>
<dbReference type="EMBL" id="PNJD01000290">
    <property type="protein sequence ID" value="PMP96114.1"/>
    <property type="molecule type" value="Genomic_DNA"/>
</dbReference>
<evidence type="ECO:0000313" key="2">
    <source>
        <dbReference type="Proteomes" id="UP000235619"/>
    </source>
</evidence>